<evidence type="ECO:0000313" key="2">
    <source>
        <dbReference type="Proteomes" id="UP000564677"/>
    </source>
</evidence>
<dbReference type="Proteomes" id="UP000564677">
    <property type="component" value="Unassembled WGS sequence"/>
</dbReference>
<accession>A0A7X5ZTJ3</accession>
<evidence type="ECO:0000313" key="1">
    <source>
        <dbReference type="EMBL" id="NIJ63132.1"/>
    </source>
</evidence>
<dbReference type="AlphaFoldDB" id="A0A7X5ZTJ3"/>
<gene>
    <name evidence="1" type="ORF">FHR20_000063</name>
</gene>
<name>A0A7X5ZTJ3_9SPHN</name>
<dbReference type="EMBL" id="JAASQV010000001">
    <property type="protein sequence ID" value="NIJ63132.1"/>
    <property type="molecule type" value="Genomic_DNA"/>
</dbReference>
<keyword evidence="2" id="KW-1185">Reference proteome</keyword>
<organism evidence="1 2">
    <name type="scientific">Sphingomonas leidyi</name>
    <dbReference type="NCBI Taxonomy" id="68569"/>
    <lineage>
        <taxon>Bacteria</taxon>
        <taxon>Pseudomonadati</taxon>
        <taxon>Pseudomonadota</taxon>
        <taxon>Alphaproteobacteria</taxon>
        <taxon>Sphingomonadales</taxon>
        <taxon>Sphingomonadaceae</taxon>
        <taxon>Sphingomonas</taxon>
    </lineage>
</organism>
<evidence type="ECO:0008006" key="3">
    <source>
        <dbReference type="Google" id="ProtNLM"/>
    </source>
</evidence>
<dbReference type="InterPro" id="IPR021341">
    <property type="entry name" value="DUF2958"/>
</dbReference>
<sequence>MMLLTPELRAALHAQCDSEATDKRPLVKLFNPLSAATWLASELAEDGDTLFGLADLGFGCPELGTFSLREIESLRLPFGLRIERDLLFATDLPLSVWADRARKARSILQAETLLRRARDTATRIADRFPPSG</sequence>
<comment type="caution">
    <text evidence="1">The sequence shown here is derived from an EMBL/GenBank/DDBJ whole genome shotgun (WGS) entry which is preliminary data.</text>
</comment>
<proteinExistence type="predicted"/>
<dbReference type="RefSeq" id="WP_167297723.1">
    <property type="nucleotide sequence ID" value="NZ_JAASQV010000001.1"/>
</dbReference>
<protein>
    <recommendedName>
        <fullName evidence="3">DUF2958 domain-containing protein</fullName>
    </recommendedName>
</protein>
<dbReference type="Pfam" id="PF11171">
    <property type="entry name" value="DUF2958"/>
    <property type="match status" value="1"/>
</dbReference>
<reference evidence="1 2" key="1">
    <citation type="submission" date="2020-03" db="EMBL/GenBank/DDBJ databases">
        <title>Genomic Encyclopedia of Type Strains, Phase IV (KMG-IV): sequencing the most valuable type-strain genomes for metagenomic binning, comparative biology and taxonomic classification.</title>
        <authorList>
            <person name="Goeker M."/>
        </authorList>
    </citation>
    <scope>NUCLEOTIDE SEQUENCE [LARGE SCALE GENOMIC DNA]</scope>
    <source>
        <strain evidence="1 2">DSM 4733</strain>
    </source>
</reference>